<keyword evidence="2" id="KW-1185">Reference proteome</keyword>
<gene>
    <name evidence="1" type="ORF">ISN45_Aa01g031620</name>
</gene>
<reference evidence="1 2" key="1">
    <citation type="submission" date="2020-12" db="EMBL/GenBank/DDBJ databases">
        <title>Concerted genomic and epigenomic changes stabilize Arabidopsis allopolyploids.</title>
        <authorList>
            <person name="Chen Z."/>
        </authorList>
    </citation>
    <scope>NUCLEOTIDE SEQUENCE [LARGE SCALE GENOMIC DNA]</scope>
    <source>
        <strain evidence="1">Allo738</strain>
        <tissue evidence="1">Leaf</tissue>
    </source>
</reference>
<dbReference type="Pfam" id="PF05911">
    <property type="entry name" value="FPP"/>
    <property type="match status" value="1"/>
</dbReference>
<protein>
    <submittedName>
        <fullName evidence="1">Filament-like plant protein</fullName>
    </submittedName>
</protein>
<evidence type="ECO:0000313" key="2">
    <source>
        <dbReference type="Proteomes" id="UP000694240"/>
    </source>
</evidence>
<accession>A0A8T2C7V2</accession>
<dbReference type="InterPro" id="IPR008587">
    <property type="entry name" value="FPP_plant"/>
</dbReference>
<evidence type="ECO:0000313" key="1">
    <source>
        <dbReference type="EMBL" id="KAG7594410.1"/>
    </source>
</evidence>
<dbReference type="Proteomes" id="UP000694240">
    <property type="component" value="Chromosome 6"/>
</dbReference>
<name>A0A8T2C7V2_9BRAS</name>
<dbReference type="AlphaFoldDB" id="A0A8T2C7V2"/>
<sequence>MKMGMTTLVVAVDLCQQIHHNRPRRRRRWQHWRVLKVLVVMEDFLACLPNQSSSNGSMDSKDASGDQKLELVILDAHTELEESDRVQDPAIEGNAFAEMIEGFSVTFNHVLRGDKDLDDFVSNIANVFNEAVELKVNFRGLSSSEVETLSPDCIDKVALPDSKVVDKIHLKKYIKTDVSTMSQGFHAMKTEFWGYESDSKLQEIEELKLDLWSLQNALLIQRLAIRCHRHHEWVQGSQGQVHHLPTRLRRKPLEESAGSCVYDYDEM</sequence>
<comment type="caution">
    <text evidence="1">The sequence shown here is derived from an EMBL/GenBank/DDBJ whole genome shotgun (WGS) entry which is preliminary data.</text>
</comment>
<proteinExistence type="predicted"/>
<organism evidence="1 2">
    <name type="scientific">Arabidopsis thaliana x Arabidopsis arenosa</name>
    <dbReference type="NCBI Taxonomy" id="1240361"/>
    <lineage>
        <taxon>Eukaryota</taxon>
        <taxon>Viridiplantae</taxon>
        <taxon>Streptophyta</taxon>
        <taxon>Embryophyta</taxon>
        <taxon>Tracheophyta</taxon>
        <taxon>Spermatophyta</taxon>
        <taxon>Magnoliopsida</taxon>
        <taxon>eudicotyledons</taxon>
        <taxon>Gunneridae</taxon>
        <taxon>Pentapetalae</taxon>
        <taxon>rosids</taxon>
        <taxon>malvids</taxon>
        <taxon>Brassicales</taxon>
        <taxon>Brassicaceae</taxon>
        <taxon>Camelineae</taxon>
        <taxon>Arabidopsis</taxon>
    </lineage>
</organism>
<dbReference type="EMBL" id="JAEFBK010000006">
    <property type="protein sequence ID" value="KAG7594410.1"/>
    <property type="molecule type" value="Genomic_DNA"/>
</dbReference>